<keyword evidence="3" id="KW-1185">Reference proteome</keyword>
<feature type="compositionally biased region" description="Polar residues" evidence="1">
    <location>
        <begin position="325"/>
        <end position="336"/>
    </location>
</feature>
<feature type="compositionally biased region" description="Acidic residues" evidence="1">
    <location>
        <begin position="251"/>
        <end position="260"/>
    </location>
</feature>
<feature type="compositionally biased region" description="Low complexity" evidence="1">
    <location>
        <begin position="261"/>
        <end position="271"/>
    </location>
</feature>
<sequence length="410" mass="45026">MGESIWNAPESWRSYATLRHRIPPVRNNAGTAVELGSPQLRLFRSTLDLDKELPQLPTDRKIDKKPILSPLQPVRPGVNTEPFPGSSSSSHPLRPSPSHSNSFSPQTGFLRRRAVSFEQLSKLVGTIRSFRVRKPVCTTHKEDCHLRKWMARCKTEPTVTHSSSSHDLRQLQVKCPTAARIETALKKATMYHDTEDKQEFDPGKLYDQSSIGKKGKEKAVDGAANRVLADDVLADDQTQRSSPTSDGYESSVEDDMDSDSESTCSSFTSSESVPIMATAMKATALRPLPFVPVPTALSPKQTIKSISSSERRETRTFSLDLSYADTPTSVHPSPRSSLLGAAIASSPSLNPHPHPQSPSGSSQILLKFKRDRELPPLPTDPPTQHPSPAPGYAARPRKPGSVRRVTVPAY</sequence>
<gene>
    <name evidence="2" type="ORF">D9758_005427</name>
</gene>
<evidence type="ECO:0000313" key="2">
    <source>
        <dbReference type="EMBL" id="KAF5365225.1"/>
    </source>
</evidence>
<feature type="compositionally biased region" description="Pro residues" evidence="1">
    <location>
        <begin position="375"/>
        <end position="389"/>
    </location>
</feature>
<proteinExistence type="predicted"/>
<evidence type="ECO:0000313" key="3">
    <source>
        <dbReference type="Proteomes" id="UP000559256"/>
    </source>
</evidence>
<feature type="region of interest" description="Disordered" evidence="1">
    <location>
        <begin position="193"/>
        <end position="271"/>
    </location>
</feature>
<feature type="region of interest" description="Disordered" evidence="1">
    <location>
        <begin position="54"/>
        <end position="106"/>
    </location>
</feature>
<dbReference type="Proteomes" id="UP000559256">
    <property type="component" value="Unassembled WGS sequence"/>
</dbReference>
<accession>A0A8H5LPJ9</accession>
<feature type="region of interest" description="Disordered" evidence="1">
    <location>
        <begin position="291"/>
        <end position="410"/>
    </location>
</feature>
<dbReference type="AlphaFoldDB" id="A0A8H5LPJ9"/>
<feature type="compositionally biased region" description="Low complexity" evidence="1">
    <location>
        <begin position="82"/>
        <end position="102"/>
    </location>
</feature>
<feature type="compositionally biased region" description="Polar residues" evidence="1">
    <location>
        <begin position="239"/>
        <end position="248"/>
    </location>
</feature>
<dbReference type="EMBL" id="JAACJM010000028">
    <property type="protein sequence ID" value="KAF5365225.1"/>
    <property type="molecule type" value="Genomic_DNA"/>
</dbReference>
<name>A0A8H5LPJ9_9AGAR</name>
<protein>
    <submittedName>
        <fullName evidence="2">Uncharacterized protein</fullName>
    </submittedName>
</protein>
<evidence type="ECO:0000256" key="1">
    <source>
        <dbReference type="SAM" id="MobiDB-lite"/>
    </source>
</evidence>
<feature type="compositionally biased region" description="Basic and acidic residues" evidence="1">
    <location>
        <begin position="193"/>
        <end position="204"/>
    </location>
</feature>
<feature type="compositionally biased region" description="Basic and acidic residues" evidence="1">
    <location>
        <begin position="54"/>
        <end position="66"/>
    </location>
</feature>
<reference evidence="2 3" key="1">
    <citation type="journal article" date="2020" name="ISME J.">
        <title>Uncovering the hidden diversity of litter-decomposition mechanisms in mushroom-forming fungi.</title>
        <authorList>
            <person name="Floudas D."/>
            <person name="Bentzer J."/>
            <person name="Ahren D."/>
            <person name="Johansson T."/>
            <person name="Persson P."/>
            <person name="Tunlid A."/>
        </authorList>
    </citation>
    <scope>NUCLEOTIDE SEQUENCE [LARGE SCALE GENOMIC DNA]</scope>
    <source>
        <strain evidence="2 3">CBS 291.85</strain>
    </source>
</reference>
<comment type="caution">
    <text evidence="2">The sequence shown here is derived from an EMBL/GenBank/DDBJ whole genome shotgun (WGS) entry which is preliminary data.</text>
</comment>
<dbReference type="OrthoDB" id="10640132at2759"/>
<organism evidence="2 3">
    <name type="scientific">Tetrapyrgos nigripes</name>
    <dbReference type="NCBI Taxonomy" id="182062"/>
    <lineage>
        <taxon>Eukaryota</taxon>
        <taxon>Fungi</taxon>
        <taxon>Dikarya</taxon>
        <taxon>Basidiomycota</taxon>
        <taxon>Agaricomycotina</taxon>
        <taxon>Agaricomycetes</taxon>
        <taxon>Agaricomycetidae</taxon>
        <taxon>Agaricales</taxon>
        <taxon>Marasmiineae</taxon>
        <taxon>Marasmiaceae</taxon>
        <taxon>Tetrapyrgos</taxon>
    </lineage>
</organism>